<dbReference type="InterPro" id="IPR003439">
    <property type="entry name" value="ABC_transporter-like_ATP-bd"/>
</dbReference>
<proteinExistence type="predicted"/>
<evidence type="ECO:0000256" key="1">
    <source>
        <dbReference type="ARBA" id="ARBA00022741"/>
    </source>
</evidence>
<dbReference type="SUPFAM" id="SSF52540">
    <property type="entry name" value="P-loop containing nucleoside triphosphate hydrolases"/>
    <property type="match status" value="1"/>
</dbReference>
<dbReference type="HOGENOM" id="CLU_950171_0_0_1"/>
<dbReference type="OrthoDB" id="6500128at2759"/>
<organism evidence="4 5">
    <name type="scientific">Laccaria amethystina LaAM-08-1</name>
    <dbReference type="NCBI Taxonomy" id="1095629"/>
    <lineage>
        <taxon>Eukaryota</taxon>
        <taxon>Fungi</taxon>
        <taxon>Dikarya</taxon>
        <taxon>Basidiomycota</taxon>
        <taxon>Agaricomycotina</taxon>
        <taxon>Agaricomycetes</taxon>
        <taxon>Agaricomycetidae</taxon>
        <taxon>Agaricales</taxon>
        <taxon>Agaricineae</taxon>
        <taxon>Hydnangiaceae</taxon>
        <taxon>Laccaria</taxon>
    </lineage>
</organism>
<feature type="domain" description="AAA+ ATPase" evidence="3">
    <location>
        <begin position="97"/>
        <end position="288"/>
    </location>
</feature>
<evidence type="ECO:0000259" key="3">
    <source>
        <dbReference type="SMART" id="SM00382"/>
    </source>
</evidence>
<evidence type="ECO:0000256" key="2">
    <source>
        <dbReference type="ARBA" id="ARBA00022840"/>
    </source>
</evidence>
<dbReference type="EMBL" id="KN838580">
    <property type="protein sequence ID" value="KIK03448.1"/>
    <property type="molecule type" value="Genomic_DNA"/>
</dbReference>
<dbReference type="GO" id="GO:0016887">
    <property type="term" value="F:ATP hydrolysis activity"/>
    <property type="evidence" value="ECO:0007669"/>
    <property type="project" value="InterPro"/>
</dbReference>
<dbReference type="GO" id="GO:0015421">
    <property type="term" value="F:ABC-type oligopeptide transporter activity"/>
    <property type="evidence" value="ECO:0007669"/>
    <property type="project" value="TreeGrafter"/>
</dbReference>
<dbReference type="InterPro" id="IPR039421">
    <property type="entry name" value="Type_1_exporter"/>
</dbReference>
<dbReference type="STRING" id="1095629.A0A0C9Y5Z9"/>
<dbReference type="Gene3D" id="3.40.50.300">
    <property type="entry name" value="P-loop containing nucleotide triphosphate hydrolases"/>
    <property type="match status" value="1"/>
</dbReference>
<dbReference type="PANTHER" id="PTHR43394">
    <property type="entry name" value="ATP-DEPENDENT PERMEASE MDL1, MITOCHONDRIAL"/>
    <property type="match status" value="1"/>
</dbReference>
<dbReference type="GO" id="GO:0005524">
    <property type="term" value="F:ATP binding"/>
    <property type="evidence" value="ECO:0007669"/>
    <property type="project" value="UniProtKB-KW"/>
</dbReference>
<gene>
    <name evidence="4" type="ORF">K443DRAFT_653752</name>
</gene>
<name>A0A0C9Y5Z9_9AGAR</name>
<sequence>MATSLASGTLVQYLTTVMTSWSPFCLSSPLMMFHHQSRLSPSHPPLHFQPRSPYRLASPITPTRCYGGLRLTTSPLPTPPGPPFPSCPTSRSTYLPVNETTFIVRSSGSRKSTITQLLLRMYEPQVGLDKQDMRFLDEAWMGEQIVGISPGGVVTLDGKSVCDNVAASVWGTSGVTRAEVEDACRAAHMHGFVRDLPDGYEAVLGGGAGGVGLSGGQKQRLAIARARSRKPAGLILDEATSALDATSRILVFEGIKLWRENKTTVVIMICRRSPLKISCCPQGRTGCRAGIPV</sequence>
<accession>A0A0C9Y5Z9</accession>
<dbReference type="SMART" id="SM00382">
    <property type="entry name" value="AAA"/>
    <property type="match status" value="1"/>
</dbReference>
<evidence type="ECO:0000313" key="4">
    <source>
        <dbReference type="EMBL" id="KIK03448.1"/>
    </source>
</evidence>
<reference evidence="5" key="2">
    <citation type="submission" date="2015-01" db="EMBL/GenBank/DDBJ databases">
        <title>Evolutionary Origins and Diversification of the Mycorrhizal Mutualists.</title>
        <authorList>
            <consortium name="DOE Joint Genome Institute"/>
            <consortium name="Mycorrhizal Genomics Consortium"/>
            <person name="Kohler A."/>
            <person name="Kuo A."/>
            <person name="Nagy L.G."/>
            <person name="Floudas D."/>
            <person name="Copeland A."/>
            <person name="Barry K.W."/>
            <person name="Cichocki N."/>
            <person name="Veneault-Fourrey C."/>
            <person name="LaButti K."/>
            <person name="Lindquist E.A."/>
            <person name="Lipzen A."/>
            <person name="Lundell T."/>
            <person name="Morin E."/>
            <person name="Murat C."/>
            <person name="Riley R."/>
            <person name="Ohm R."/>
            <person name="Sun H."/>
            <person name="Tunlid A."/>
            <person name="Henrissat B."/>
            <person name="Grigoriev I.V."/>
            <person name="Hibbett D.S."/>
            <person name="Martin F."/>
        </authorList>
    </citation>
    <scope>NUCLEOTIDE SEQUENCE [LARGE SCALE GENOMIC DNA]</scope>
    <source>
        <strain evidence="5">LaAM-08-1</strain>
    </source>
</reference>
<dbReference type="PANTHER" id="PTHR43394:SF15">
    <property type="entry name" value="ALPHA-FACTOR-TRANSPORTING ATPASE"/>
    <property type="match status" value="1"/>
</dbReference>
<keyword evidence="1" id="KW-0547">Nucleotide-binding</keyword>
<dbReference type="Proteomes" id="UP000054477">
    <property type="component" value="Unassembled WGS sequence"/>
</dbReference>
<keyword evidence="5" id="KW-1185">Reference proteome</keyword>
<dbReference type="InterPro" id="IPR027417">
    <property type="entry name" value="P-loop_NTPase"/>
</dbReference>
<dbReference type="AlphaFoldDB" id="A0A0C9Y5Z9"/>
<protein>
    <recommendedName>
        <fullName evidence="3">AAA+ ATPase domain-containing protein</fullName>
    </recommendedName>
</protein>
<dbReference type="InterPro" id="IPR003593">
    <property type="entry name" value="AAA+_ATPase"/>
</dbReference>
<dbReference type="GO" id="GO:0090374">
    <property type="term" value="P:oligopeptide export from mitochondrion"/>
    <property type="evidence" value="ECO:0007669"/>
    <property type="project" value="TreeGrafter"/>
</dbReference>
<reference evidence="4 5" key="1">
    <citation type="submission" date="2014-04" db="EMBL/GenBank/DDBJ databases">
        <authorList>
            <consortium name="DOE Joint Genome Institute"/>
            <person name="Kuo A."/>
            <person name="Kohler A."/>
            <person name="Nagy L.G."/>
            <person name="Floudas D."/>
            <person name="Copeland A."/>
            <person name="Barry K.W."/>
            <person name="Cichocki N."/>
            <person name="Veneault-Fourrey C."/>
            <person name="LaButti K."/>
            <person name="Lindquist E.A."/>
            <person name="Lipzen A."/>
            <person name="Lundell T."/>
            <person name="Morin E."/>
            <person name="Murat C."/>
            <person name="Sun H."/>
            <person name="Tunlid A."/>
            <person name="Henrissat B."/>
            <person name="Grigoriev I.V."/>
            <person name="Hibbett D.S."/>
            <person name="Martin F."/>
            <person name="Nordberg H.P."/>
            <person name="Cantor M.N."/>
            <person name="Hua S.X."/>
        </authorList>
    </citation>
    <scope>NUCLEOTIDE SEQUENCE [LARGE SCALE GENOMIC DNA]</scope>
    <source>
        <strain evidence="4 5">LaAM-08-1</strain>
    </source>
</reference>
<keyword evidence="2" id="KW-0067">ATP-binding</keyword>
<evidence type="ECO:0000313" key="5">
    <source>
        <dbReference type="Proteomes" id="UP000054477"/>
    </source>
</evidence>
<dbReference type="Pfam" id="PF00005">
    <property type="entry name" value="ABC_tran"/>
    <property type="match status" value="1"/>
</dbReference>
<dbReference type="GO" id="GO:0005743">
    <property type="term" value="C:mitochondrial inner membrane"/>
    <property type="evidence" value="ECO:0007669"/>
    <property type="project" value="TreeGrafter"/>
</dbReference>